<feature type="domain" description="Lcl C-terminal" evidence="2">
    <location>
        <begin position="90"/>
        <end position="206"/>
    </location>
</feature>
<protein>
    <submittedName>
        <fullName evidence="3">DUF1566 domain-containing protein</fullName>
    </submittedName>
</protein>
<dbReference type="PROSITE" id="PS51257">
    <property type="entry name" value="PROKAR_LIPOPROTEIN"/>
    <property type="match status" value="1"/>
</dbReference>
<dbReference type="AlphaFoldDB" id="A0A7D3XZH6"/>
<accession>A0A7D3XZH6</accession>
<feature type="domain" description="Lcl C-terminal" evidence="2">
    <location>
        <begin position="271"/>
        <end position="385"/>
    </location>
</feature>
<evidence type="ECO:0000313" key="4">
    <source>
        <dbReference type="Proteomes" id="UP000500961"/>
    </source>
</evidence>
<feature type="region of interest" description="Disordered" evidence="1">
    <location>
        <begin position="227"/>
        <end position="247"/>
    </location>
</feature>
<dbReference type="PANTHER" id="PTHR35812:SF1">
    <property type="entry name" value="LIPOPROTEIN"/>
    <property type="match status" value="1"/>
</dbReference>
<gene>
    <name evidence="3" type="ORF">FHG85_06225</name>
</gene>
<keyword evidence="4" id="KW-1185">Reference proteome</keyword>
<name>A0A7D3XZH6_9BACT</name>
<dbReference type="Pfam" id="PF07603">
    <property type="entry name" value="Lcl_C"/>
    <property type="match status" value="2"/>
</dbReference>
<dbReference type="EMBL" id="CP041345">
    <property type="protein sequence ID" value="QKG79873.1"/>
    <property type="molecule type" value="Genomic_DNA"/>
</dbReference>
<evidence type="ECO:0000259" key="2">
    <source>
        <dbReference type="Pfam" id="PF07603"/>
    </source>
</evidence>
<evidence type="ECO:0000256" key="1">
    <source>
        <dbReference type="SAM" id="MobiDB-lite"/>
    </source>
</evidence>
<reference evidence="3 4" key="1">
    <citation type="submission" date="2019-07" db="EMBL/GenBank/DDBJ databases">
        <title>Thalassofilum flectens gen. nov., sp. nov., a novel moderate thermophilic anaerobe from a shallow sea hot spring in Kunashir Island (Russia), representing a new family in the order Bacteroidales, and proposal of Thalassofilacea fam. nov.</title>
        <authorList>
            <person name="Kochetkova T.V."/>
            <person name="Podosokorskaya O.A."/>
            <person name="Novikov A."/>
            <person name="Elcheninov A.G."/>
            <person name="Toshchakov S.V."/>
            <person name="Kublanov I.V."/>
        </authorList>
    </citation>
    <scope>NUCLEOTIDE SEQUENCE [LARGE SCALE GENOMIC DNA]</scope>
    <source>
        <strain evidence="3 4">38-H</strain>
    </source>
</reference>
<organism evidence="3 4">
    <name type="scientific">Tenuifilum thalassicum</name>
    <dbReference type="NCBI Taxonomy" id="2590900"/>
    <lineage>
        <taxon>Bacteria</taxon>
        <taxon>Pseudomonadati</taxon>
        <taxon>Bacteroidota</taxon>
        <taxon>Bacteroidia</taxon>
        <taxon>Bacteroidales</taxon>
        <taxon>Tenuifilaceae</taxon>
        <taxon>Tenuifilum</taxon>
    </lineage>
</organism>
<sequence>MTKRANKILYPIYGLAAILITACNPSGSSDDQDEQIEINTKYGIVETGQVSCYNTNGEEIPSPNPGDYLYGQDGNYRKGNSFAFIDNGDGTVTDVNTGLMWQQIPTTKDLTWEEANAYCDSLTLAGYDDWRLPTAKELFSIWNGSQGWPYIDNTYFKLVYELTGDSINKDEQYWTSTKYVGTTVEGGNNAAFGVNFATGHIKAYPAGSQTPQPNGAMALQQPMPMMQTGQSQMNDSTPPPPPGPGSPFGKYVRCVRGKVYGENQFVNNDDGTITDMATGLMWTKVDFGPLDWPSALKLADTSTYAGYSDWRLPNVKELHSIVDYTRSPSATDEDKIGPSINPLFSCTQIINEAGEVDYPYYWSSTSAKMHAGEPMYYAWYVAFGRAIDPNGDDIHGAGAIRFDTKVQEGPAGEGGERIFNYVRLVRDAK</sequence>
<proteinExistence type="predicted"/>
<dbReference type="Proteomes" id="UP000500961">
    <property type="component" value="Chromosome"/>
</dbReference>
<dbReference type="RefSeq" id="WP_173074051.1">
    <property type="nucleotide sequence ID" value="NZ_CP041345.1"/>
</dbReference>
<dbReference type="KEGG" id="ttz:FHG85_06225"/>
<evidence type="ECO:0000313" key="3">
    <source>
        <dbReference type="EMBL" id="QKG79873.1"/>
    </source>
</evidence>
<dbReference type="PANTHER" id="PTHR35812">
    <property type="entry name" value="LIPOPROTEIN"/>
    <property type="match status" value="1"/>
</dbReference>
<dbReference type="InterPro" id="IPR011460">
    <property type="entry name" value="Lcl_C"/>
</dbReference>